<evidence type="ECO:0000313" key="2">
    <source>
        <dbReference type="Proteomes" id="UP000318313"/>
    </source>
</evidence>
<accession>A0A518ID06</accession>
<dbReference type="KEGG" id="gfm:Enr17x_30220"/>
<name>A0A518ID06_9PLAN</name>
<proteinExistence type="predicted"/>
<dbReference type="Proteomes" id="UP000318313">
    <property type="component" value="Chromosome"/>
</dbReference>
<protein>
    <submittedName>
        <fullName evidence="1">Uncharacterized protein</fullName>
    </submittedName>
</protein>
<organism evidence="1 2">
    <name type="scientific">Gimesia fumaroli</name>
    <dbReference type="NCBI Taxonomy" id="2527976"/>
    <lineage>
        <taxon>Bacteria</taxon>
        <taxon>Pseudomonadati</taxon>
        <taxon>Planctomycetota</taxon>
        <taxon>Planctomycetia</taxon>
        <taxon>Planctomycetales</taxon>
        <taxon>Planctomycetaceae</taxon>
        <taxon>Gimesia</taxon>
    </lineage>
</organism>
<reference evidence="1 2" key="1">
    <citation type="submission" date="2019-03" db="EMBL/GenBank/DDBJ databases">
        <title>Deep-cultivation of Planctomycetes and their phenomic and genomic characterization uncovers novel biology.</title>
        <authorList>
            <person name="Wiegand S."/>
            <person name="Jogler M."/>
            <person name="Boedeker C."/>
            <person name="Pinto D."/>
            <person name="Vollmers J."/>
            <person name="Rivas-Marin E."/>
            <person name="Kohn T."/>
            <person name="Peeters S.H."/>
            <person name="Heuer A."/>
            <person name="Rast P."/>
            <person name="Oberbeckmann S."/>
            <person name="Bunk B."/>
            <person name="Jeske O."/>
            <person name="Meyerdierks A."/>
            <person name="Storesund J.E."/>
            <person name="Kallscheuer N."/>
            <person name="Luecker S."/>
            <person name="Lage O.M."/>
            <person name="Pohl T."/>
            <person name="Merkel B.J."/>
            <person name="Hornburger P."/>
            <person name="Mueller R.-W."/>
            <person name="Bruemmer F."/>
            <person name="Labrenz M."/>
            <person name="Spormann A.M."/>
            <person name="Op den Camp H."/>
            <person name="Overmann J."/>
            <person name="Amann R."/>
            <person name="Jetten M.S.M."/>
            <person name="Mascher T."/>
            <person name="Medema M.H."/>
            <person name="Devos D.P."/>
            <person name="Kaster A.-K."/>
            <person name="Ovreas L."/>
            <person name="Rohde M."/>
            <person name="Galperin M.Y."/>
            <person name="Jogler C."/>
        </authorList>
    </citation>
    <scope>NUCLEOTIDE SEQUENCE [LARGE SCALE GENOMIC DNA]</scope>
    <source>
        <strain evidence="1 2">Enr17</strain>
    </source>
</reference>
<dbReference type="AlphaFoldDB" id="A0A518ID06"/>
<gene>
    <name evidence="1" type="ORF">Enr17x_30220</name>
</gene>
<keyword evidence="2" id="KW-1185">Reference proteome</keyword>
<evidence type="ECO:0000313" key="1">
    <source>
        <dbReference type="EMBL" id="QDV50977.1"/>
    </source>
</evidence>
<sequence length="95" mass="11268">MHKHRDASQRLTVEFFQIEADSYQKITQIVVNQFQLEPVGELVVGPDELFQEFRLQRKVIGLEWDFWSGYIVVAKTKSAEKLVRKIATYIELHRF</sequence>
<dbReference type="OrthoDB" id="285979at2"/>
<dbReference type="EMBL" id="CP037452">
    <property type="protein sequence ID" value="QDV50977.1"/>
    <property type="molecule type" value="Genomic_DNA"/>
</dbReference>
<dbReference type="RefSeq" id="WP_145309864.1">
    <property type="nucleotide sequence ID" value="NZ_CP037452.1"/>
</dbReference>